<dbReference type="InterPro" id="IPR036188">
    <property type="entry name" value="FAD/NAD-bd_sf"/>
</dbReference>
<evidence type="ECO:0000313" key="1">
    <source>
        <dbReference type="EMBL" id="MDT0551467.1"/>
    </source>
</evidence>
<protein>
    <submittedName>
        <fullName evidence="1">Uncharacterized protein</fullName>
    </submittedName>
</protein>
<gene>
    <name evidence="1" type="ORF">RND15_53835</name>
</gene>
<accession>A0ABU2XZY9</accession>
<feature type="non-terminal residue" evidence="1">
    <location>
        <position position="1"/>
    </location>
</feature>
<proteinExistence type="predicted"/>
<dbReference type="SUPFAM" id="SSF51905">
    <property type="entry name" value="FAD/NAD(P)-binding domain"/>
    <property type="match status" value="1"/>
</dbReference>
<evidence type="ECO:0000313" key="2">
    <source>
        <dbReference type="Proteomes" id="UP001180754"/>
    </source>
</evidence>
<sequence>VHSMTTVTSFQQRCDGLWEVSTHRTNGRVRRGKRTFTAKYLIVAAGTYNTQRLLFKVRDTGKLTKLSDRLGVLTRTNSESIVGAQTKTVPTDMDLTHGVAITFRFTRRRTPTSNPCGTARAPTRWACCRR</sequence>
<dbReference type="Gene3D" id="3.50.50.60">
    <property type="entry name" value="FAD/NAD(P)-binding domain"/>
    <property type="match status" value="1"/>
</dbReference>
<keyword evidence="2" id="KW-1185">Reference proteome</keyword>
<dbReference type="EMBL" id="JAVRFD010001118">
    <property type="protein sequence ID" value="MDT0551467.1"/>
    <property type="molecule type" value="Genomic_DNA"/>
</dbReference>
<reference evidence="1" key="1">
    <citation type="submission" date="2024-05" db="EMBL/GenBank/DDBJ databases">
        <title>30 novel species of actinomycetes from the DSMZ collection.</title>
        <authorList>
            <person name="Nouioui I."/>
        </authorList>
    </citation>
    <scope>NUCLEOTIDE SEQUENCE</scope>
    <source>
        <strain evidence="1">DSM 41529</strain>
    </source>
</reference>
<organism evidence="1 2">
    <name type="scientific">Streptomyces lonegramiae</name>
    <dbReference type="NCBI Taxonomy" id="3075524"/>
    <lineage>
        <taxon>Bacteria</taxon>
        <taxon>Bacillati</taxon>
        <taxon>Actinomycetota</taxon>
        <taxon>Actinomycetes</taxon>
        <taxon>Kitasatosporales</taxon>
        <taxon>Streptomycetaceae</taxon>
        <taxon>Streptomyces</taxon>
    </lineage>
</organism>
<dbReference type="Proteomes" id="UP001180754">
    <property type="component" value="Unassembled WGS sequence"/>
</dbReference>
<comment type="caution">
    <text evidence="1">The sequence shown here is derived from an EMBL/GenBank/DDBJ whole genome shotgun (WGS) entry which is preliminary data.</text>
</comment>
<name>A0ABU2XZY9_9ACTN</name>